<organism evidence="1 2">
    <name type="scientific">Rhodopirellula europaea 6C</name>
    <dbReference type="NCBI Taxonomy" id="1263867"/>
    <lineage>
        <taxon>Bacteria</taxon>
        <taxon>Pseudomonadati</taxon>
        <taxon>Planctomycetota</taxon>
        <taxon>Planctomycetia</taxon>
        <taxon>Pirellulales</taxon>
        <taxon>Pirellulaceae</taxon>
        <taxon>Rhodopirellula</taxon>
    </lineage>
</organism>
<reference evidence="1" key="1">
    <citation type="submission" date="2012-11" db="EMBL/GenBank/DDBJ databases">
        <title>Permanent draft genomes of Rhodopirellula europaea strain SH398 and 6C.</title>
        <authorList>
            <person name="Richter M."/>
            <person name="Richter-Heitmann T."/>
            <person name="Frank C."/>
            <person name="Harder J."/>
            <person name="Glockner F.O."/>
        </authorList>
    </citation>
    <scope>NUCLEOTIDE SEQUENCE</scope>
    <source>
        <strain evidence="1">6C</strain>
    </source>
</reference>
<dbReference type="Proteomes" id="UP000011529">
    <property type="component" value="Unassembled WGS sequence"/>
</dbReference>
<sequence length="58" mass="6434">MASQGGVFRAATEPQATYCGDRWQIQRRRIAQLRKAREGLPVNFAEDAAEQRTTLVGG</sequence>
<reference evidence="1" key="2">
    <citation type="journal article" date="2013" name="Mar. Genomics">
        <title>Expression of sulfatases in Rhodopirellula baltica and the diversity of sulfatases in the genus Rhodopirellula.</title>
        <authorList>
            <person name="Wegner C.E."/>
            <person name="Richter-Heitmann T."/>
            <person name="Klindworth A."/>
            <person name="Klockow C."/>
            <person name="Richter M."/>
            <person name="Achstetter T."/>
            <person name="Glockner F.O."/>
            <person name="Harder J."/>
        </authorList>
    </citation>
    <scope>NUCLEOTIDE SEQUENCE [LARGE SCALE GENOMIC DNA]</scope>
    <source>
        <strain evidence="1">6C</strain>
    </source>
</reference>
<dbReference type="AlphaFoldDB" id="M2B3J2"/>
<name>M2B3J2_9BACT</name>
<protein>
    <submittedName>
        <fullName evidence="1">Uncharacterized protein</fullName>
    </submittedName>
</protein>
<proteinExistence type="predicted"/>
<evidence type="ECO:0000313" key="1">
    <source>
        <dbReference type="EMBL" id="EMB16328.1"/>
    </source>
</evidence>
<dbReference type="PATRIC" id="fig|1263867.3.peg.2877"/>
<gene>
    <name evidence="1" type="ORF">RE6C_02693</name>
</gene>
<keyword evidence="2" id="KW-1185">Reference proteome</keyword>
<comment type="caution">
    <text evidence="1">The sequence shown here is derived from an EMBL/GenBank/DDBJ whole genome shotgun (WGS) entry which is preliminary data.</text>
</comment>
<dbReference type="EMBL" id="ANMO01000120">
    <property type="protein sequence ID" value="EMB16328.1"/>
    <property type="molecule type" value="Genomic_DNA"/>
</dbReference>
<evidence type="ECO:0000313" key="2">
    <source>
        <dbReference type="Proteomes" id="UP000011529"/>
    </source>
</evidence>
<accession>M2B3J2</accession>